<evidence type="ECO:0000256" key="9">
    <source>
        <dbReference type="HAMAP-Rule" id="MF_00005"/>
    </source>
</evidence>
<protein>
    <recommendedName>
        <fullName evidence="3 9">Argininosuccinate synthase</fullName>
        <ecNumber evidence="3 9">6.3.4.5</ecNumber>
    </recommendedName>
    <alternativeName>
        <fullName evidence="9">Citrulline--aspartate ligase</fullName>
    </alternativeName>
</protein>
<dbReference type="NCBIfam" id="NF001770">
    <property type="entry name" value="PRK00509.1"/>
    <property type="match status" value="1"/>
</dbReference>
<comment type="catalytic activity">
    <reaction evidence="9">
        <text>L-citrulline + L-aspartate + ATP = 2-(N(omega)-L-arginino)succinate + AMP + diphosphate + H(+)</text>
        <dbReference type="Rhea" id="RHEA:10932"/>
        <dbReference type="ChEBI" id="CHEBI:15378"/>
        <dbReference type="ChEBI" id="CHEBI:29991"/>
        <dbReference type="ChEBI" id="CHEBI:30616"/>
        <dbReference type="ChEBI" id="CHEBI:33019"/>
        <dbReference type="ChEBI" id="CHEBI:57472"/>
        <dbReference type="ChEBI" id="CHEBI:57743"/>
        <dbReference type="ChEBI" id="CHEBI:456215"/>
        <dbReference type="EC" id="6.3.4.5"/>
    </reaction>
</comment>
<evidence type="ECO:0000256" key="3">
    <source>
        <dbReference type="ARBA" id="ARBA00012286"/>
    </source>
</evidence>
<evidence type="ECO:0000256" key="1">
    <source>
        <dbReference type="ARBA" id="ARBA00004967"/>
    </source>
</evidence>
<dbReference type="Proteomes" id="UP000509448">
    <property type="component" value="Chromosome"/>
</dbReference>
<dbReference type="GeneID" id="55584080"/>
<dbReference type="FunFam" id="3.40.50.620:FF:000019">
    <property type="entry name" value="Argininosuccinate synthase"/>
    <property type="match status" value="1"/>
</dbReference>
<evidence type="ECO:0000256" key="4">
    <source>
        <dbReference type="ARBA" id="ARBA00022571"/>
    </source>
</evidence>
<keyword evidence="9" id="KW-0963">Cytoplasm</keyword>
<feature type="binding site" evidence="9">
    <location>
        <position position="119"/>
    </location>
    <ligand>
        <name>ATP</name>
        <dbReference type="ChEBI" id="CHEBI:30616"/>
    </ligand>
</feature>
<accession>A0A4P2VAY7</accession>
<dbReference type="NCBIfam" id="TIGR00032">
    <property type="entry name" value="argG"/>
    <property type="match status" value="1"/>
</dbReference>
<evidence type="ECO:0000256" key="8">
    <source>
        <dbReference type="ARBA" id="ARBA00022840"/>
    </source>
</evidence>
<dbReference type="EMBL" id="AP018732">
    <property type="protein sequence ID" value="BBE41656.1"/>
    <property type="molecule type" value="Genomic_DNA"/>
</dbReference>
<comment type="pathway">
    <text evidence="1 9">Amino-acid biosynthesis; L-arginine biosynthesis; L-arginine from L-ornithine and carbamoyl phosphate: step 2/3.</text>
</comment>
<dbReference type="SUPFAM" id="SSF52402">
    <property type="entry name" value="Adenine nucleotide alpha hydrolases-like"/>
    <property type="match status" value="1"/>
</dbReference>
<sequence>MSSNIGKVVLAYSGGLDTSVMIKWLQEKYGAEVYTLTLDLGQRDDFREIEDRAYKIGAKQHFFVDARAEFVERFVYPAIKANGFYEGKYPLSTALGRPLISEKLVEIAHKVGADAVAHGSTGKGNDQVRFDITVRALDPGLKVLVPVRDWGLSRDVELEYAKSKGLPVSEKKSKYSVDQNLWGRSIESGPLEDPFSEPEEDVYDWVTPPEKAPDSPKYVTLTFKQGVPVEIDGERLPPVDLIQRLNTIAGKNGVGLVDHIEDRLVGIKSREVYEVPAALTILEAHRDLEKLTLTVHELSAKAPLEDTWSRLVYNGLWLEPLRRHIDAFIESTQSVVSGDVKLKFYKGHLSVVGRRSENSLYRREMSTYAKDSKYNQQLAVGFIELWGMQTITANSVRSKVAG</sequence>
<dbReference type="Gene3D" id="1.20.5.470">
    <property type="entry name" value="Single helix bin"/>
    <property type="match status" value="1"/>
</dbReference>
<dbReference type="FunFam" id="3.90.1260.10:FF:000007">
    <property type="entry name" value="Argininosuccinate synthase"/>
    <property type="match status" value="1"/>
</dbReference>
<dbReference type="PROSITE" id="PS00564">
    <property type="entry name" value="ARGININOSUCCIN_SYN_1"/>
    <property type="match status" value="1"/>
</dbReference>
<dbReference type="UniPathway" id="UPA00068">
    <property type="reaction ID" value="UER00113"/>
</dbReference>
<keyword evidence="5 9" id="KW-0436">Ligase</keyword>
<keyword evidence="7 9" id="KW-0547">Nucleotide-binding</keyword>
<evidence type="ECO:0000256" key="5">
    <source>
        <dbReference type="ARBA" id="ARBA00022598"/>
    </source>
</evidence>
<evidence type="ECO:0000256" key="7">
    <source>
        <dbReference type="ARBA" id="ARBA00022741"/>
    </source>
</evidence>
<dbReference type="Pfam" id="PF00764">
    <property type="entry name" value="Arginosuc_synth"/>
    <property type="match status" value="1"/>
</dbReference>
<comment type="subcellular location">
    <subcellularLocation>
        <location evidence="9">Cytoplasm</location>
    </subcellularLocation>
</comment>
<evidence type="ECO:0000259" key="11">
    <source>
        <dbReference type="Pfam" id="PF20979"/>
    </source>
</evidence>
<dbReference type="PANTHER" id="PTHR11587:SF2">
    <property type="entry name" value="ARGININOSUCCINATE SYNTHASE"/>
    <property type="match status" value="1"/>
</dbReference>
<dbReference type="PANTHER" id="PTHR11587">
    <property type="entry name" value="ARGININOSUCCINATE SYNTHASE"/>
    <property type="match status" value="1"/>
</dbReference>
<dbReference type="SUPFAM" id="SSF69864">
    <property type="entry name" value="Argininosuccinate synthetase, C-terminal domain"/>
    <property type="match status" value="1"/>
</dbReference>
<evidence type="ECO:0000256" key="2">
    <source>
        <dbReference type="ARBA" id="ARBA00011881"/>
    </source>
</evidence>
<dbReference type="GO" id="GO:0000050">
    <property type="term" value="P:urea cycle"/>
    <property type="evidence" value="ECO:0007669"/>
    <property type="project" value="TreeGrafter"/>
</dbReference>
<evidence type="ECO:0000259" key="10">
    <source>
        <dbReference type="Pfam" id="PF00764"/>
    </source>
</evidence>
<evidence type="ECO:0000313" key="13">
    <source>
        <dbReference type="Proteomes" id="UP000509448"/>
    </source>
</evidence>
<feature type="binding site" evidence="9">
    <location>
        <position position="89"/>
    </location>
    <ligand>
        <name>L-citrulline</name>
        <dbReference type="ChEBI" id="CHEBI:57743"/>
    </ligand>
</feature>
<dbReference type="InterPro" id="IPR018223">
    <property type="entry name" value="Arginosuc_synth_CS"/>
</dbReference>
<keyword evidence="6 9" id="KW-0028">Amino-acid biosynthesis</keyword>
<feature type="binding site" evidence="9">
    <location>
        <position position="129"/>
    </location>
    <ligand>
        <name>L-citrulline</name>
        <dbReference type="ChEBI" id="CHEBI:57743"/>
    </ligand>
</feature>
<dbReference type="Pfam" id="PF20979">
    <property type="entry name" value="Arginosuc_syn_C"/>
    <property type="match status" value="1"/>
</dbReference>
<feature type="domain" description="Arginosuccinate synthase C-terminal" evidence="11">
    <location>
        <begin position="175"/>
        <end position="390"/>
    </location>
</feature>
<dbReference type="GO" id="GO:0005524">
    <property type="term" value="F:ATP binding"/>
    <property type="evidence" value="ECO:0007669"/>
    <property type="project" value="UniProtKB-UniRule"/>
</dbReference>
<feature type="domain" description="Arginosuccinate synthase-like N-terminal" evidence="10">
    <location>
        <begin position="7"/>
        <end position="167"/>
    </location>
</feature>
<dbReference type="HAMAP" id="MF_00005">
    <property type="entry name" value="Arg_succ_synth_type1"/>
    <property type="match status" value="1"/>
</dbReference>
<dbReference type="AlphaFoldDB" id="A0A4P2VAY7"/>
<dbReference type="InterPro" id="IPR023434">
    <property type="entry name" value="Arginosuc_synth_type_1_subfam"/>
</dbReference>
<keyword evidence="13" id="KW-1185">Reference proteome</keyword>
<dbReference type="RefSeq" id="WP_232085553.1">
    <property type="nucleotide sequence ID" value="NZ_AP018732.1"/>
</dbReference>
<dbReference type="InterPro" id="IPR024074">
    <property type="entry name" value="AS_cat/multimer_dom_body"/>
</dbReference>
<dbReference type="PROSITE" id="PS00565">
    <property type="entry name" value="ARGININOSUCCIN_SYN_2"/>
    <property type="match status" value="1"/>
</dbReference>
<proteinExistence type="inferred from homology"/>
<feature type="binding site" evidence="9">
    <location>
        <position position="125"/>
    </location>
    <ligand>
        <name>L-aspartate</name>
        <dbReference type="ChEBI" id="CHEBI:29991"/>
    </ligand>
</feature>
<comment type="subunit">
    <text evidence="2 9">Homotetramer.</text>
</comment>
<dbReference type="EC" id="6.3.4.5" evidence="3 9"/>
<dbReference type="InterPro" id="IPR048267">
    <property type="entry name" value="Arginosuc_syn_N"/>
</dbReference>
<feature type="binding site" evidence="9">
    <location>
        <position position="126"/>
    </location>
    <ligand>
        <name>L-aspartate</name>
        <dbReference type="ChEBI" id="CHEBI:29991"/>
    </ligand>
</feature>
<feature type="binding site" evidence="9">
    <location>
        <position position="261"/>
    </location>
    <ligand>
        <name>L-citrulline</name>
        <dbReference type="ChEBI" id="CHEBI:57743"/>
    </ligand>
</feature>
<dbReference type="InterPro" id="IPR048268">
    <property type="entry name" value="Arginosuc_syn_C"/>
</dbReference>
<feature type="binding site" evidence="9">
    <location>
        <begin position="11"/>
        <end position="19"/>
    </location>
    <ligand>
        <name>ATP</name>
        <dbReference type="ChEBI" id="CHEBI:30616"/>
    </ligand>
</feature>
<dbReference type="GO" id="GO:0006526">
    <property type="term" value="P:L-arginine biosynthetic process"/>
    <property type="evidence" value="ECO:0007669"/>
    <property type="project" value="UniProtKB-UniRule"/>
</dbReference>
<dbReference type="InterPro" id="IPR001518">
    <property type="entry name" value="Arginosuc_synth"/>
</dbReference>
<feature type="binding site" evidence="9">
    <location>
        <position position="273"/>
    </location>
    <ligand>
        <name>L-citrulline</name>
        <dbReference type="ChEBI" id="CHEBI:57743"/>
    </ligand>
</feature>
<organism evidence="12 13">
    <name type="scientific">Conexivisphaera calida</name>
    <dbReference type="NCBI Taxonomy" id="1874277"/>
    <lineage>
        <taxon>Archaea</taxon>
        <taxon>Nitrososphaerota</taxon>
        <taxon>Conexivisphaeria</taxon>
        <taxon>Conexivisphaerales</taxon>
        <taxon>Conexivisphaeraceae</taxon>
        <taxon>Conexivisphaera</taxon>
    </lineage>
</organism>
<feature type="binding site" evidence="9">
    <location>
        <position position="125"/>
    </location>
    <ligand>
        <name>L-citrulline</name>
        <dbReference type="ChEBI" id="CHEBI:57743"/>
    </ligand>
</feature>
<dbReference type="InterPro" id="IPR014729">
    <property type="entry name" value="Rossmann-like_a/b/a_fold"/>
</dbReference>
<gene>
    <name evidence="9" type="primary">argG</name>
    <name evidence="12" type="ORF">NAS2_0263</name>
</gene>
<comment type="caution">
    <text evidence="9">Lacks conserved residue(s) required for the propagation of feature annotation.</text>
</comment>
<dbReference type="GO" id="GO:0000053">
    <property type="term" value="P:argininosuccinate metabolic process"/>
    <property type="evidence" value="ECO:0007669"/>
    <property type="project" value="TreeGrafter"/>
</dbReference>
<dbReference type="GO" id="GO:0004055">
    <property type="term" value="F:argininosuccinate synthase activity"/>
    <property type="evidence" value="ECO:0007669"/>
    <property type="project" value="UniProtKB-UniRule"/>
</dbReference>
<name>A0A4P2VAY7_9ARCH</name>
<dbReference type="GO" id="GO:0005737">
    <property type="term" value="C:cytoplasm"/>
    <property type="evidence" value="ECO:0007669"/>
    <property type="project" value="UniProtKB-SubCell"/>
</dbReference>
<keyword evidence="8 9" id="KW-0067">ATP-binding</keyword>
<feature type="binding site" evidence="9">
    <location>
        <position position="176"/>
    </location>
    <ligand>
        <name>L-citrulline</name>
        <dbReference type="ChEBI" id="CHEBI:57743"/>
    </ligand>
</feature>
<keyword evidence="4 9" id="KW-0055">Arginine biosynthesis</keyword>
<dbReference type="Gene3D" id="3.40.50.620">
    <property type="entry name" value="HUPs"/>
    <property type="match status" value="1"/>
</dbReference>
<comment type="similarity">
    <text evidence="9">Belongs to the argininosuccinate synthase family. Type 1 subfamily.</text>
</comment>
<feature type="binding site" evidence="9">
    <location>
        <position position="185"/>
    </location>
    <ligand>
        <name>L-citrulline</name>
        <dbReference type="ChEBI" id="CHEBI:57743"/>
    </ligand>
</feature>
<evidence type="ECO:0000313" key="12">
    <source>
        <dbReference type="EMBL" id="BBE41656.1"/>
    </source>
</evidence>
<dbReference type="KEGG" id="ccai:NAS2_0263"/>
<dbReference type="Gene3D" id="3.90.1260.10">
    <property type="entry name" value="Argininosuccinate synthetase, chain A, domain 2"/>
    <property type="match status" value="1"/>
</dbReference>
<evidence type="ECO:0000256" key="6">
    <source>
        <dbReference type="ARBA" id="ARBA00022605"/>
    </source>
</evidence>
<dbReference type="CDD" id="cd01999">
    <property type="entry name" value="ASS"/>
    <property type="match status" value="1"/>
</dbReference>
<feature type="binding site" evidence="9">
    <location>
        <position position="121"/>
    </location>
    <ligand>
        <name>L-aspartate</name>
        <dbReference type="ChEBI" id="CHEBI:29991"/>
    </ligand>
</feature>
<reference evidence="12 13" key="1">
    <citation type="journal article" date="2019" name="ISME J.">
        <title>Isolation and characterization of a thermophilic sulfur- and iron-reducing thaumarchaeote from a terrestrial acidic hot spring.</title>
        <authorList>
            <person name="Kato S."/>
            <person name="Itoh T."/>
            <person name="Yuki M."/>
            <person name="Nagamori M."/>
            <person name="Ohnishi M."/>
            <person name="Uematsu K."/>
            <person name="Suzuki K."/>
            <person name="Takashina T."/>
            <person name="Ohkuma M."/>
        </authorList>
    </citation>
    <scope>NUCLEOTIDE SEQUENCE [LARGE SCALE GENOMIC DNA]</scope>
    <source>
        <strain evidence="12 13">NAS-02</strain>
    </source>
</reference>